<dbReference type="FunFam" id="3.30.710.10:FF:000001">
    <property type="entry name" value="Kelch-like family member 20"/>
    <property type="match status" value="1"/>
</dbReference>
<dbReference type="PANTHER" id="PTHR24412:SF441">
    <property type="entry name" value="KELCH-LIKE PROTEIN 28"/>
    <property type="match status" value="1"/>
</dbReference>
<dbReference type="Gene3D" id="1.25.40.420">
    <property type="match status" value="1"/>
</dbReference>
<dbReference type="SMART" id="SM00612">
    <property type="entry name" value="Kelch"/>
    <property type="match status" value="6"/>
</dbReference>
<dbReference type="EnsemblMetazoa" id="Aqu2.1.38526_001">
    <property type="protein sequence ID" value="Aqu2.1.38526_001"/>
    <property type="gene ID" value="Aqu2.1.38526"/>
</dbReference>
<evidence type="ECO:0000313" key="5">
    <source>
        <dbReference type="EnsemblMetazoa" id="Aqu2.1.38526_001"/>
    </source>
</evidence>
<dbReference type="SUPFAM" id="SSF117281">
    <property type="entry name" value="Kelch motif"/>
    <property type="match status" value="1"/>
</dbReference>
<dbReference type="InterPro" id="IPR011333">
    <property type="entry name" value="SKP1/BTB/POZ_sf"/>
</dbReference>
<dbReference type="AlphaFoldDB" id="A0A1X7VES2"/>
<dbReference type="PIRSF" id="PIRSF037037">
    <property type="entry name" value="Kelch-like_protein_gigaxonin"/>
    <property type="match status" value="1"/>
</dbReference>
<protein>
    <recommendedName>
        <fullName evidence="4">BTB domain-containing protein</fullName>
    </recommendedName>
</protein>
<dbReference type="InParanoid" id="A0A1X7VES2"/>
<dbReference type="InterPro" id="IPR000210">
    <property type="entry name" value="BTB/POZ_dom"/>
</dbReference>
<feature type="domain" description="BTB" evidence="4">
    <location>
        <begin position="48"/>
        <end position="115"/>
    </location>
</feature>
<dbReference type="eggNOG" id="KOG4441">
    <property type="taxonomic scope" value="Eukaryota"/>
</dbReference>
<dbReference type="SMART" id="SM00875">
    <property type="entry name" value="BACK"/>
    <property type="match status" value="1"/>
</dbReference>
<dbReference type="Gene3D" id="2.120.10.80">
    <property type="entry name" value="Kelch-type beta propeller"/>
    <property type="match status" value="2"/>
</dbReference>
<evidence type="ECO:0000256" key="3">
    <source>
        <dbReference type="SAM" id="MobiDB-lite"/>
    </source>
</evidence>
<feature type="region of interest" description="Disordered" evidence="3">
    <location>
        <begin position="1"/>
        <end position="24"/>
    </location>
</feature>
<dbReference type="Pfam" id="PF01344">
    <property type="entry name" value="Kelch_1"/>
    <property type="match status" value="2"/>
</dbReference>
<dbReference type="SUPFAM" id="SSF54695">
    <property type="entry name" value="POZ domain"/>
    <property type="match status" value="1"/>
</dbReference>
<dbReference type="InterPro" id="IPR006652">
    <property type="entry name" value="Kelch_1"/>
</dbReference>
<keyword evidence="1" id="KW-0880">Kelch repeat</keyword>
<dbReference type="Gene3D" id="3.30.710.10">
    <property type="entry name" value="Potassium Channel Kv1.1, Chain A"/>
    <property type="match status" value="1"/>
</dbReference>
<dbReference type="PRINTS" id="PR00501">
    <property type="entry name" value="KELCHREPEAT"/>
</dbReference>
<proteinExistence type="predicted"/>
<name>A0A1X7VES2_AMPQE</name>
<dbReference type="PROSITE" id="PS50097">
    <property type="entry name" value="BTB"/>
    <property type="match status" value="1"/>
</dbReference>
<accession>A0A1X7VES2</accession>
<dbReference type="Pfam" id="PF24681">
    <property type="entry name" value="Kelch_KLHDC2_KLHL20_DRC7"/>
    <property type="match status" value="1"/>
</dbReference>
<dbReference type="InterPro" id="IPR011705">
    <property type="entry name" value="BACK"/>
</dbReference>
<dbReference type="Pfam" id="PF00651">
    <property type="entry name" value="BTB"/>
    <property type="match status" value="1"/>
</dbReference>
<dbReference type="FunFam" id="1.25.40.420:FF:000001">
    <property type="entry name" value="Kelch-like family member 12"/>
    <property type="match status" value="1"/>
</dbReference>
<sequence length="581" mass="63791">MADHMSVPGDLDGPCSTLTTTQPESPKIPFHKKILLKVHQLRSNRRLCDVVLRAGDTEIPSHRSILAAVSSYFTAMFTHELMESRQEVIEIKDMPGHVLSSLIDFAYTGDIELNVDNVQEILSASSLLQIHEVQDLCCSFLMKQLDVSNCLGIKTFVEANGCPQKITSDIDRFACRHFQQVAMGTEFLSSSSENVSSLVSSLDLKVSNEEEVYTAVIEWIKQDPEERKTHLPSLLSHVRLPMLSVSYLMEKVDTEPLIRDQPECRDLLDEAKRHHLLPHQRDIRSPIPRFHPRKSTVGILYAVGGKESSESITRSVEIYSLLDDSWTEATGMIVRRQQLGVGVLDGKVYAVGGSDGSLRLSSVECFDPATNFWSFVAPMGTCRSGVGVGVLGGAMCAAGGYDGRSCLNTVERFDPDKNLWSNIAHMSTRRSFPGVAVYDGQLYVFGGNDGTSFLSIVERYDPHINRWLTIPSLNKPRAGIGVAVLGSQIFVAGGNDGTSRLDSVEFLDIRTNAWQTVAPMRSARDGVSLCALGNQLIAVGGINGPSYLRSAELYDPVSNSWEDLKSMQTCRAAAGVAVIKC</sequence>
<dbReference type="SMART" id="SM00225">
    <property type="entry name" value="BTB"/>
    <property type="match status" value="1"/>
</dbReference>
<reference evidence="5" key="1">
    <citation type="submission" date="2017-05" db="UniProtKB">
        <authorList>
            <consortium name="EnsemblMetazoa"/>
        </authorList>
    </citation>
    <scope>IDENTIFICATION</scope>
</reference>
<evidence type="ECO:0000259" key="4">
    <source>
        <dbReference type="PROSITE" id="PS50097"/>
    </source>
</evidence>
<dbReference type="InterPro" id="IPR017096">
    <property type="entry name" value="BTB-kelch_protein"/>
</dbReference>
<dbReference type="InterPro" id="IPR015915">
    <property type="entry name" value="Kelch-typ_b-propeller"/>
</dbReference>
<evidence type="ECO:0000256" key="2">
    <source>
        <dbReference type="ARBA" id="ARBA00022737"/>
    </source>
</evidence>
<dbReference type="OrthoDB" id="45365at2759"/>
<dbReference type="OMA" id="QFHEVRD"/>
<evidence type="ECO:0000256" key="1">
    <source>
        <dbReference type="ARBA" id="ARBA00022441"/>
    </source>
</evidence>
<dbReference type="STRING" id="400682.A0A1X7VES2"/>
<organism evidence="5">
    <name type="scientific">Amphimedon queenslandica</name>
    <name type="common">Sponge</name>
    <dbReference type="NCBI Taxonomy" id="400682"/>
    <lineage>
        <taxon>Eukaryota</taxon>
        <taxon>Metazoa</taxon>
        <taxon>Porifera</taxon>
        <taxon>Demospongiae</taxon>
        <taxon>Heteroscleromorpha</taxon>
        <taxon>Haplosclerida</taxon>
        <taxon>Niphatidae</taxon>
        <taxon>Amphimedon</taxon>
    </lineage>
</organism>
<dbReference type="Pfam" id="PF07707">
    <property type="entry name" value="BACK"/>
    <property type="match status" value="1"/>
</dbReference>
<keyword evidence="2" id="KW-0677">Repeat</keyword>
<dbReference type="PANTHER" id="PTHR24412">
    <property type="entry name" value="KELCH PROTEIN"/>
    <property type="match status" value="1"/>
</dbReference>